<keyword evidence="2" id="KW-1185">Reference proteome</keyword>
<name>K3Y0S6_SETIT</name>
<reference evidence="2" key="1">
    <citation type="journal article" date="2012" name="Nat. Biotechnol.">
        <title>Reference genome sequence of the model plant Setaria.</title>
        <authorList>
            <person name="Bennetzen J.L."/>
            <person name="Schmutz J."/>
            <person name="Wang H."/>
            <person name="Percifield R."/>
            <person name="Hawkins J."/>
            <person name="Pontaroli A.C."/>
            <person name="Estep M."/>
            <person name="Feng L."/>
            <person name="Vaughn J.N."/>
            <person name="Grimwood J."/>
            <person name="Jenkins J."/>
            <person name="Barry K."/>
            <person name="Lindquist E."/>
            <person name="Hellsten U."/>
            <person name="Deshpande S."/>
            <person name="Wang X."/>
            <person name="Wu X."/>
            <person name="Mitros T."/>
            <person name="Triplett J."/>
            <person name="Yang X."/>
            <person name="Ye C.Y."/>
            <person name="Mauro-Herrera M."/>
            <person name="Wang L."/>
            <person name="Li P."/>
            <person name="Sharma M."/>
            <person name="Sharma R."/>
            <person name="Ronald P.C."/>
            <person name="Panaud O."/>
            <person name="Kellogg E.A."/>
            <person name="Brutnell T.P."/>
            <person name="Doust A.N."/>
            <person name="Tuskan G.A."/>
            <person name="Rokhsar D."/>
            <person name="Devos K.M."/>
        </authorList>
    </citation>
    <scope>NUCLEOTIDE SEQUENCE [LARGE SCALE GENOMIC DNA]</scope>
    <source>
        <strain evidence="2">cv. Yugu1</strain>
    </source>
</reference>
<dbReference type="HOGENOM" id="CLU_2982677_0_0_1"/>
<dbReference type="Proteomes" id="UP000004995">
    <property type="component" value="Unassembled WGS sequence"/>
</dbReference>
<accession>K3Y0S6</accession>
<evidence type="ECO:0000313" key="2">
    <source>
        <dbReference type="Proteomes" id="UP000004995"/>
    </source>
</evidence>
<dbReference type="Gramene" id="KQL11128">
    <property type="protein sequence ID" value="KQL11128"/>
    <property type="gene ID" value="SETIT_007787mg"/>
</dbReference>
<organism evidence="1 2">
    <name type="scientific">Setaria italica</name>
    <name type="common">Foxtail millet</name>
    <name type="synonym">Panicum italicum</name>
    <dbReference type="NCBI Taxonomy" id="4555"/>
    <lineage>
        <taxon>Eukaryota</taxon>
        <taxon>Viridiplantae</taxon>
        <taxon>Streptophyta</taxon>
        <taxon>Embryophyta</taxon>
        <taxon>Tracheophyta</taxon>
        <taxon>Spermatophyta</taxon>
        <taxon>Magnoliopsida</taxon>
        <taxon>Liliopsida</taxon>
        <taxon>Poales</taxon>
        <taxon>Poaceae</taxon>
        <taxon>PACMAD clade</taxon>
        <taxon>Panicoideae</taxon>
        <taxon>Panicodae</taxon>
        <taxon>Paniceae</taxon>
        <taxon>Cenchrinae</taxon>
        <taxon>Setaria</taxon>
    </lineage>
</organism>
<proteinExistence type="predicted"/>
<reference evidence="1" key="2">
    <citation type="submission" date="2018-08" db="UniProtKB">
        <authorList>
            <consortium name="EnsemblPlants"/>
        </authorList>
    </citation>
    <scope>IDENTIFICATION</scope>
    <source>
        <strain evidence="1">Yugu1</strain>
    </source>
</reference>
<evidence type="ECO:0000313" key="1">
    <source>
        <dbReference type="EnsemblPlants" id="KQL11128"/>
    </source>
</evidence>
<protein>
    <submittedName>
        <fullName evidence="1">Uncharacterized protein</fullName>
    </submittedName>
</protein>
<dbReference type="EMBL" id="AGNK02002578">
    <property type="status" value="NOT_ANNOTATED_CDS"/>
    <property type="molecule type" value="Genomic_DNA"/>
</dbReference>
<dbReference type="AlphaFoldDB" id="K3Y0S6"/>
<sequence length="58" mass="7011">MHHFIFNQKAQSKKDDNADEPCYHLQASSSCHWRATSIESTYTDFQWKSRQYRLEPNF</sequence>
<dbReference type="InParanoid" id="K3Y0S6"/>
<dbReference type="EnsemblPlants" id="KQL11128">
    <property type="protein sequence ID" value="KQL11128"/>
    <property type="gene ID" value="SETIT_007787mg"/>
</dbReference>